<organism evidence="3 4">
    <name type="scientific">Symbiodinium necroappetens</name>
    <dbReference type="NCBI Taxonomy" id="1628268"/>
    <lineage>
        <taxon>Eukaryota</taxon>
        <taxon>Sar</taxon>
        <taxon>Alveolata</taxon>
        <taxon>Dinophyceae</taxon>
        <taxon>Suessiales</taxon>
        <taxon>Symbiodiniaceae</taxon>
        <taxon>Symbiodinium</taxon>
    </lineage>
</organism>
<feature type="compositionally biased region" description="Low complexity" evidence="1">
    <location>
        <begin position="385"/>
        <end position="397"/>
    </location>
</feature>
<feature type="compositionally biased region" description="Low complexity" evidence="1">
    <location>
        <begin position="166"/>
        <end position="179"/>
    </location>
</feature>
<protein>
    <submittedName>
        <fullName evidence="3">Uncharacterized protein</fullName>
    </submittedName>
</protein>
<dbReference type="EMBL" id="CAJNJA010019198">
    <property type="protein sequence ID" value="CAE7440986.1"/>
    <property type="molecule type" value="Genomic_DNA"/>
</dbReference>
<keyword evidence="2" id="KW-0472">Membrane</keyword>
<name>A0A812RJR1_9DINO</name>
<evidence type="ECO:0000256" key="2">
    <source>
        <dbReference type="SAM" id="Phobius"/>
    </source>
</evidence>
<feature type="region of interest" description="Disordered" evidence="1">
    <location>
        <begin position="145"/>
        <end position="182"/>
    </location>
</feature>
<evidence type="ECO:0000313" key="4">
    <source>
        <dbReference type="Proteomes" id="UP000601435"/>
    </source>
</evidence>
<dbReference type="AlphaFoldDB" id="A0A812RJR1"/>
<accession>A0A812RJR1</accession>
<dbReference type="Proteomes" id="UP000601435">
    <property type="component" value="Unassembled WGS sequence"/>
</dbReference>
<comment type="caution">
    <text evidence="3">The sequence shown here is derived from an EMBL/GenBank/DDBJ whole genome shotgun (WGS) entry which is preliminary data.</text>
</comment>
<keyword evidence="2" id="KW-1133">Transmembrane helix</keyword>
<keyword evidence="2" id="KW-0812">Transmembrane</keyword>
<evidence type="ECO:0000256" key="1">
    <source>
        <dbReference type="SAM" id="MobiDB-lite"/>
    </source>
</evidence>
<reference evidence="3" key="1">
    <citation type="submission" date="2021-02" db="EMBL/GenBank/DDBJ databases">
        <authorList>
            <person name="Dougan E. K."/>
            <person name="Rhodes N."/>
            <person name="Thang M."/>
            <person name="Chan C."/>
        </authorList>
    </citation>
    <scope>NUCLEOTIDE SEQUENCE</scope>
</reference>
<feature type="region of interest" description="Disordered" evidence="1">
    <location>
        <begin position="372"/>
        <end position="410"/>
    </location>
</feature>
<sequence>MGEKSKRRAARQEAIKPAWAFFLGLGSVLLVFHFVFRGKGGLRQKRAPSQAQMARATLGAAPRAEGVSEVPAAFTAMQGPTEAELRQSTYVYSDAGSDCPADFLHLVEPEECEIAAEMLHKKFQDMDPKVDTEFRGCQFRVPDNDVHFNSKEGSGNRDRKSICRKPPAAGAPPAVDANPVPSPPPVLAAVAAVSQAEPTVAERSADQRYVMTEIESNGCPAGHTGVDKQECATAAKSFDKPFLEEAGPAELDPRGCIFRVPDGDVYFNTEPEGAPHESRKVVCRAPGVAAPQVTQATPAPPTTDFVLADAGSDACPTGYNKVMTPEDCQAGANALDKAFHEAFEAESDPTGCNYRLTDQDVYFNLHLTGAPHHSRQPVCQRDEGAAQSPATPAPAASAEHKDSATSAAASATSAATSAKFVMGEADTNDCPPGSKPLEESEECEIAASNLGKTYIGEGNPAEMDPKGCQFRIPDQDMYWNTHDTGPRLAEQFLVESVFAEGSVYTQSRLRFRGWVLF</sequence>
<evidence type="ECO:0000313" key="3">
    <source>
        <dbReference type="EMBL" id="CAE7440986.1"/>
    </source>
</evidence>
<proteinExistence type="predicted"/>
<feature type="transmembrane region" description="Helical" evidence="2">
    <location>
        <begin position="18"/>
        <end position="36"/>
    </location>
</feature>
<feature type="compositionally biased region" description="Basic and acidic residues" evidence="1">
    <location>
        <begin position="145"/>
        <end position="161"/>
    </location>
</feature>
<dbReference type="OrthoDB" id="427888at2759"/>
<keyword evidence="4" id="KW-1185">Reference proteome</keyword>
<gene>
    <name evidence="3" type="ORF">SNEC2469_LOCUS12125</name>
</gene>